<protein>
    <recommendedName>
        <fullName evidence="7">Crp/Fnr family transcriptional regulator</fullName>
    </recommendedName>
</protein>
<evidence type="ECO:0000256" key="2">
    <source>
        <dbReference type="ARBA" id="ARBA00023125"/>
    </source>
</evidence>
<dbReference type="InterPro" id="IPR000595">
    <property type="entry name" value="cNMP-bd_dom"/>
</dbReference>
<keyword evidence="2" id="KW-0238">DNA-binding</keyword>
<dbReference type="SUPFAM" id="SSF46785">
    <property type="entry name" value="Winged helix' DNA-binding domain"/>
    <property type="match status" value="1"/>
</dbReference>
<evidence type="ECO:0000313" key="6">
    <source>
        <dbReference type="EMBL" id="ABP72121.1"/>
    </source>
</evidence>
<dbReference type="Pfam" id="PF00027">
    <property type="entry name" value="cNMP_binding"/>
    <property type="match status" value="1"/>
</dbReference>
<dbReference type="Gene3D" id="2.60.120.10">
    <property type="entry name" value="Jelly Rolls"/>
    <property type="match status" value="1"/>
</dbReference>
<dbReference type="Pfam" id="PF13545">
    <property type="entry name" value="HTH_Crp_2"/>
    <property type="match status" value="1"/>
</dbReference>
<dbReference type="SMART" id="SM00419">
    <property type="entry name" value="HTH_CRP"/>
    <property type="match status" value="1"/>
</dbReference>
<evidence type="ECO:0000256" key="3">
    <source>
        <dbReference type="ARBA" id="ARBA00023163"/>
    </source>
</evidence>
<dbReference type="GO" id="GO:0003677">
    <property type="term" value="F:DNA binding"/>
    <property type="evidence" value="ECO:0007669"/>
    <property type="project" value="UniProtKB-KW"/>
</dbReference>
<evidence type="ECO:0000256" key="1">
    <source>
        <dbReference type="ARBA" id="ARBA00023015"/>
    </source>
</evidence>
<dbReference type="InterPro" id="IPR018490">
    <property type="entry name" value="cNMP-bd_dom_sf"/>
</dbReference>
<dbReference type="AlphaFoldDB" id="A4WXK7"/>
<dbReference type="PROSITE" id="PS51063">
    <property type="entry name" value="HTH_CRP_2"/>
    <property type="match status" value="1"/>
</dbReference>
<dbReference type="SMART" id="SM00100">
    <property type="entry name" value="cNMP"/>
    <property type="match status" value="1"/>
</dbReference>
<dbReference type="InterPro" id="IPR036390">
    <property type="entry name" value="WH_DNA-bd_sf"/>
</dbReference>
<keyword evidence="3" id="KW-0804">Transcription</keyword>
<dbReference type="InterPro" id="IPR036388">
    <property type="entry name" value="WH-like_DNA-bd_sf"/>
</dbReference>
<dbReference type="BioCyc" id="RSPH349102:G1G8M-3341-MONOMER"/>
<gene>
    <name evidence="6" type="ordered locus">Rsph17025_3237</name>
</gene>
<dbReference type="CDD" id="cd00092">
    <property type="entry name" value="HTH_CRP"/>
    <property type="match status" value="1"/>
</dbReference>
<dbReference type="PANTHER" id="PTHR24567">
    <property type="entry name" value="CRP FAMILY TRANSCRIPTIONAL REGULATORY PROTEIN"/>
    <property type="match status" value="1"/>
</dbReference>
<dbReference type="Gene3D" id="1.10.10.10">
    <property type="entry name" value="Winged helix-like DNA-binding domain superfamily/Winged helix DNA-binding domain"/>
    <property type="match status" value="1"/>
</dbReference>
<keyword evidence="1" id="KW-0805">Transcription regulation</keyword>
<dbReference type="InterPro" id="IPR012318">
    <property type="entry name" value="HTH_CRP"/>
</dbReference>
<reference evidence="6" key="1">
    <citation type="submission" date="2007-04" db="EMBL/GenBank/DDBJ databases">
        <title>Complete sequence of plasmid pRSPA01 of Rhodobacter sphaeroides ATCC 17025.</title>
        <authorList>
            <consortium name="US DOE Joint Genome Institute"/>
            <person name="Copeland A."/>
            <person name="Lucas S."/>
            <person name="Lapidus A."/>
            <person name="Barry K."/>
            <person name="Detter J.C."/>
            <person name="Glavina del Rio T."/>
            <person name="Hammon N."/>
            <person name="Israni S."/>
            <person name="Dalin E."/>
            <person name="Tice H."/>
            <person name="Pitluck S."/>
            <person name="Chertkov O."/>
            <person name="Brettin T."/>
            <person name="Bruce D."/>
            <person name="Han C."/>
            <person name="Schmutz J."/>
            <person name="Larimer F."/>
            <person name="Land M."/>
            <person name="Hauser L."/>
            <person name="Kyrpides N."/>
            <person name="Kim E."/>
            <person name="Richardson P."/>
            <person name="Mackenzie C."/>
            <person name="Choudhary M."/>
            <person name="Donohue T.J."/>
            <person name="Kaplan S."/>
        </authorList>
    </citation>
    <scope>NUCLEOTIDE SEQUENCE [LARGE SCALE GENOMIC DNA]</scope>
    <source>
        <strain evidence="6">ATCC 17025</strain>
        <plasmid evidence="6">pRSPA01</plasmid>
    </source>
</reference>
<evidence type="ECO:0000259" key="4">
    <source>
        <dbReference type="PROSITE" id="PS50042"/>
    </source>
</evidence>
<dbReference type="PROSITE" id="PS50042">
    <property type="entry name" value="CNMP_BINDING_3"/>
    <property type="match status" value="1"/>
</dbReference>
<dbReference type="InterPro" id="IPR014710">
    <property type="entry name" value="RmlC-like_jellyroll"/>
</dbReference>
<dbReference type="InterPro" id="IPR050397">
    <property type="entry name" value="Env_Response_Regulators"/>
</dbReference>
<accession>A4WXK7</accession>
<evidence type="ECO:0008006" key="7">
    <source>
        <dbReference type="Google" id="ProtNLM"/>
    </source>
</evidence>
<dbReference type="KEGG" id="rsq:Rsph17025_3237"/>
<dbReference type="EMBL" id="CP000662">
    <property type="protein sequence ID" value="ABP72121.1"/>
    <property type="molecule type" value="Genomic_DNA"/>
</dbReference>
<dbReference type="PANTHER" id="PTHR24567:SF74">
    <property type="entry name" value="HTH-TYPE TRANSCRIPTIONAL REGULATOR ARCR"/>
    <property type="match status" value="1"/>
</dbReference>
<keyword evidence="6" id="KW-0614">Plasmid</keyword>
<sequence length="261" mass="29177">MEEQAGAWACLCVRGRRARSRGCWLRNRSHAAEGPDRRCCAAATGALGSGMVSPPPHARPHSEWLAHLPRGHRRRYRPGESIARPEQPTNRVFLLDSGLARICLNAASKELVLGYLRPGGFYVTHTRAWVEALEPCEVVSWPVEDMLELVTREPELGLAAFREVGRILHGALSLIEDLAFRPVESRLARFLLAERQTQGTDRIRLIETTEALACALGTTRQTLSTLLNRLVRECVIARPDRRHIQILLPARLEEMSELSSG</sequence>
<dbReference type="GO" id="GO:0005829">
    <property type="term" value="C:cytosol"/>
    <property type="evidence" value="ECO:0007669"/>
    <property type="project" value="TreeGrafter"/>
</dbReference>
<name>A4WXK7_CERS5</name>
<dbReference type="GO" id="GO:0003700">
    <property type="term" value="F:DNA-binding transcription factor activity"/>
    <property type="evidence" value="ECO:0007669"/>
    <property type="project" value="TreeGrafter"/>
</dbReference>
<geneLocation type="plasmid" evidence="6">
    <name>pRSPA01</name>
</geneLocation>
<evidence type="ECO:0000259" key="5">
    <source>
        <dbReference type="PROSITE" id="PS51063"/>
    </source>
</evidence>
<dbReference type="HOGENOM" id="CLU_075053_3_7_5"/>
<dbReference type="SUPFAM" id="SSF51206">
    <property type="entry name" value="cAMP-binding domain-like"/>
    <property type="match status" value="1"/>
</dbReference>
<feature type="domain" description="Cyclic nucleotide-binding" evidence="4">
    <location>
        <begin position="74"/>
        <end position="122"/>
    </location>
</feature>
<dbReference type="CDD" id="cd00038">
    <property type="entry name" value="CAP_ED"/>
    <property type="match status" value="1"/>
</dbReference>
<feature type="domain" description="HTH crp-type" evidence="5">
    <location>
        <begin position="181"/>
        <end position="250"/>
    </location>
</feature>
<proteinExistence type="predicted"/>
<organism evidence="6">
    <name type="scientific">Cereibacter sphaeroides (strain ATCC 17025 / ATH 2.4.3)</name>
    <name type="common">Rhodobacter sphaeroides</name>
    <dbReference type="NCBI Taxonomy" id="349102"/>
    <lineage>
        <taxon>Bacteria</taxon>
        <taxon>Pseudomonadati</taxon>
        <taxon>Pseudomonadota</taxon>
        <taxon>Alphaproteobacteria</taxon>
        <taxon>Rhodobacterales</taxon>
        <taxon>Paracoccaceae</taxon>
        <taxon>Cereibacter</taxon>
    </lineage>
</organism>